<dbReference type="RefSeq" id="WP_311570450.1">
    <property type="nucleotide sequence ID" value="NZ_JAVRFH010000001.1"/>
</dbReference>
<proteinExistence type="predicted"/>
<dbReference type="EMBL" id="JAVRFH010000001">
    <property type="protein sequence ID" value="MDT0608861.1"/>
    <property type="molecule type" value="Genomic_DNA"/>
</dbReference>
<name>A0ABU3AFA5_9ACTN</name>
<evidence type="ECO:0000313" key="1">
    <source>
        <dbReference type="EMBL" id="MDT0608861.1"/>
    </source>
</evidence>
<reference evidence="1" key="1">
    <citation type="submission" date="2024-05" db="EMBL/GenBank/DDBJ databases">
        <title>30 novel species of actinomycetes from the DSMZ collection.</title>
        <authorList>
            <person name="Nouioui I."/>
        </authorList>
    </citation>
    <scope>NUCLEOTIDE SEQUENCE</scope>
    <source>
        <strain evidence="1">DSM 40712</strain>
    </source>
</reference>
<comment type="caution">
    <text evidence="1">The sequence shown here is derived from an EMBL/GenBank/DDBJ whole genome shotgun (WGS) entry which is preliminary data.</text>
</comment>
<gene>
    <name evidence="1" type="ORF">RM812_01165</name>
</gene>
<organism evidence="1 2">
    <name type="scientific">Streptomyces lancefieldiae</name>
    <dbReference type="NCBI Taxonomy" id="3075520"/>
    <lineage>
        <taxon>Bacteria</taxon>
        <taxon>Bacillati</taxon>
        <taxon>Actinomycetota</taxon>
        <taxon>Actinomycetes</taxon>
        <taxon>Kitasatosporales</taxon>
        <taxon>Streptomycetaceae</taxon>
        <taxon>Streptomyces</taxon>
    </lineage>
</organism>
<dbReference type="Proteomes" id="UP001180724">
    <property type="component" value="Unassembled WGS sequence"/>
</dbReference>
<dbReference type="InterPro" id="IPR009061">
    <property type="entry name" value="DNA-bd_dom_put_sf"/>
</dbReference>
<keyword evidence="2" id="KW-1185">Reference proteome</keyword>
<dbReference type="SUPFAM" id="SSF46955">
    <property type="entry name" value="Putative DNA-binding domain"/>
    <property type="match status" value="1"/>
</dbReference>
<evidence type="ECO:0000313" key="2">
    <source>
        <dbReference type="Proteomes" id="UP001180724"/>
    </source>
</evidence>
<accession>A0ABU3AFA5</accession>
<protein>
    <submittedName>
        <fullName evidence="1">MerR family transcriptional regulator</fullName>
    </submittedName>
</protein>
<sequence>MVDLTADLQTTLWTVAEAAEAAQVRPNTVRNWKYRGVLRQAGEDRSGRPLFRAIDVINAEKATREKARRVYPAHAA</sequence>